<evidence type="ECO:0000259" key="10">
    <source>
        <dbReference type="Pfam" id="PF13603"/>
    </source>
</evidence>
<keyword evidence="4" id="KW-0547">Nucleotide-binding</keyword>
<evidence type="ECO:0000256" key="6">
    <source>
        <dbReference type="ARBA" id="ARBA00022917"/>
    </source>
</evidence>
<organism evidence="11">
    <name type="scientific">hydrothermal vent metagenome</name>
    <dbReference type="NCBI Taxonomy" id="652676"/>
    <lineage>
        <taxon>unclassified sequences</taxon>
        <taxon>metagenomes</taxon>
        <taxon>ecological metagenomes</taxon>
    </lineage>
</organism>
<dbReference type="FunFam" id="3.40.50.620:FF:000003">
    <property type="entry name" value="Leucine--tRNA ligase"/>
    <property type="match status" value="1"/>
</dbReference>
<dbReference type="InterPro" id="IPR009080">
    <property type="entry name" value="tRNAsynth_Ia_anticodon-bd"/>
</dbReference>
<name>A0A1W1EA38_9ZZZZ</name>
<evidence type="ECO:0000256" key="2">
    <source>
        <dbReference type="ARBA" id="ARBA00013164"/>
    </source>
</evidence>
<dbReference type="InterPro" id="IPR009008">
    <property type="entry name" value="Val/Leu/Ile-tRNA-synth_edit"/>
</dbReference>
<dbReference type="GO" id="GO:0006429">
    <property type="term" value="P:leucyl-tRNA aminoacylation"/>
    <property type="evidence" value="ECO:0007669"/>
    <property type="project" value="InterPro"/>
</dbReference>
<dbReference type="GO" id="GO:0004823">
    <property type="term" value="F:leucine-tRNA ligase activity"/>
    <property type="evidence" value="ECO:0007669"/>
    <property type="project" value="UniProtKB-EC"/>
</dbReference>
<dbReference type="PRINTS" id="PR00985">
    <property type="entry name" value="TRNASYNTHLEU"/>
</dbReference>
<dbReference type="PROSITE" id="PS00178">
    <property type="entry name" value="AA_TRNA_LIGASE_I"/>
    <property type="match status" value="1"/>
</dbReference>
<dbReference type="EC" id="6.1.1.4" evidence="2"/>
<evidence type="ECO:0000259" key="9">
    <source>
        <dbReference type="Pfam" id="PF00133"/>
    </source>
</evidence>
<protein>
    <recommendedName>
        <fullName evidence="2">leucine--tRNA ligase</fullName>
        <ecNumber evidence="2">6.1.1.4</ecNumber>
    </recommendedName>
    <alternativeName>
        <fullName evidence="8">Leucyl-tRNA synthetase</fullName>
    </alternativeName>
</protein>
<dbReference type="SUPFAM" id="SSF52374">
    <property type="entry name" value="Nucleotidylyl transferase"/>
    <property type="match status" value="1"/>
</dbReference>
<dbReference type="Gene3D" id="1.10.730.10">
    <property type="entry name" value="Isoleucyl-tRNA Synthetase, Domain 1"/>
    <property type="match status" value="2"/>
</dbReference>
<dbReference type="NCBIfam" id="TIGR00396">
    <property type="entry name" value="leuS_bact"/>
    <property type="match status" value="1"/>
</dbReference>
<evidence type="ECO:0000256" key="3">
    <source>
        <dbReference type="ARBA" id="ARBA00022598"/>
    </source>
</evidence>
<evidence type="ECO:0000256" key="5">
    <source>
        <dbReference type="ARBA" id="ARBA00022840"/>
    </source>
</evidence>
<dbReference type="PANTHER" id="PTHR43740:SF2">
    <property type="entry name" value="LEUCINE--TRNA LIGASE, MITOCHONDRIAL"/>
    <property type="match status" value="1"/>
</dbReference>
<dbReference type="GO" id="GO:0005829">
    <property type="term" value="C:cytosol"/>
    <property type="evidence" value="ECO:0007669"/>
    <property type="project" value="TreeGrafter"/>
</dbReference>
<dbReference type="CDD" id="cd07958">
    <property type="entry name" value="Anticodon_Ia_Leu_BEm"/>
    <property type="match status" value="1"/>
</dbReference>
<accession>A0A1W1EA38</accession>
<dbReference type="FunFam" id="1.10.730.10:FF:000002">
    <property type="entry name" value="Leucine--tRNA ligase"/>
    <property type="match status" value="1"/>
</dbReference>
<reference evidence="11" key="1">
    <citation type="submission" date="2016-10" db="EMBL/GenBank/DDBJ databases">
        <authorList>
            <person name="de Groot N.N."/>
        </authorList>
    </citation>
    <scope>NUCLEOTIDE SEQUENCE</scope>
</reference>
<dbReference type="Pfam" id="PF00133">
    <property type="entry name" value="tRNA-synt_1"/>
    <property type="match status" value="2"/>
</dbReference>
<feature type="domain" description="Leucyl-tRNA synthetase editing" evidence="10">
    <location>
        <begin position="220"/>
        <end position="405"/>
    </location>
</feature>
<evidence type="ECO:0000256" key="7">
    <source>
        <dbReference type="ARBA" id="ARBA00023146"/>
    </source>
</evidence>
<dbReference type="EMBL" id="FPIB01000023">
    <property type="protein sequence ID" value="SFV90798.1"/>
    <property type="molecule type" value="Genomic_DNA"/>
</dbReference>
<evidence type="ECO:0000256" key="1">
    <source>
        <dbReference type="ARBA" id="ARBA00005594"/>
    </source>
</evidence>
<dbReference type="PANTHER" id="PTHR43740">
    <property type="entry name" value="LEUCYL-TRNA SYNTHETASE"/>
    <property type="match status" value="1"/>
</dbReference>
<dbReference type="GO" id="GO:0002161">
    <property type="term" value="F:aminoacyl-tRNA deacylase activity"/>
    <property type="evidence" value="ECO:0007669"/>
    <property type="project" value="InterPro"/>
</dbReference>
<dbReference type="InterPro" id="IPR014729">
    <property type="entry name" value="Rossmann-like_a/b/a_fold"/>
</dbReference>
<evidence type="ECO:0000256" key="4">
    <source>
        <dbReference type="ARBA" id="ARBA00022741"/>
    </source>
</evidence>
<dbReference type="HAMAP" id="MF_00049_B">
    <property type="entry name" value="Leu_tRNA_synth_B"/>
    <property type="match status" value="1"/>
</dbReference>
<dbReference type="SUPFAM" id="SSF47323">
    <property type="entry name" value="Anticodon-binding domain of a subclass of class I aminoacyl-tRNA synthetases"/>
    <property type="match status" value="1"/>
</dbReference>
<comment type="similarity">
    <text evidence="1">Belongs to the class-I aminoacyl-tRNA synthetase family.</text>
</comment>
<proteinExistence type="inferred from homology"/>
<dbReference type="InterPro" id="IPR001412">
    <property type="entry name" value="aa-tRNA-synth_I_CS"/>
</dbReference>
<keyword evidence="5" id="KW-0067">ATP-binding</keyword>
<evidence type="ECO:0000256" key="8">
    <source>
        <dbReference type="ARBA" id="ARBA00030520"/>
    </source>
</evidence>
<keyword evidence="7 11" id="KW-0030">Aminoacyl-tRNA synthetase</keyword>
<dbReference type="Pfam" id="PF13603">
    <property type="entry name" value="tRNA-synt_1_2"/>
    <property type="match status" value="1"/>
</dbReference>
<dbReference type="GO" id="GO:0005524">
    <property type="term" value="F:ATP binding"/>
    <property type="evidence" value="ECO:0007669"/>
    <property type="project" value="UniProtKB-KW"/>
</dbReference>
<dbReference type="AlphaFoldDB" id="A0A1W1EA38"/>
<keyword evidence="6" id="KW-0648">Protein biosynthesis</keyword>
<sequence length="813" mass="92254">MSYNPKEIEAKWQQQWEAEQAFEPSDSLTQKKKYILSMFPFPSGRLHMGHVRNYAIGDALARYYRKQNYNVLHPIGWDAFGMPAENAAIKHGRHPKEWTYSNIDYMRKELSTLGLSFSKTREFATCDPLYTKHEQKFIIEMFEKGLLYRESTTVNWCESCHTVLANEQVEEGCCWRCDNPVELKEMPGYYLDIIRYADELLEDLAQLEGKWPSQVITMQRNWIGKSQGLAFDFELTEESKAKLGGKFERYEVFTTRPDTIYGVTYSALAPEHPITKYLVEHNLLDADVAKKIKAIANMSEVERAKQDKEGYPLGISVIHPLTGEEIPVWTANFVLASYGGGAVMAVPAHDERDFEFATKYNLPIKRVIEGGEALPYTGSGTLIESGRFSCVENEEAKTAIINYMEEEGKGKGTTNYKLRNWGVSRQRYWGAPIPFVHCEDCGLVPEKFENLPVALPDDVEITGEGNPLENHPTWKHCSCPKCGKDAVRETDTLDTFVQSSWYQFRYATNPKKWEEAGIDKADADYWLGVDQYIGGIEHAILHLLYARFFTKVLRDLGYHDVDEPFQRLLTQGMVLKDGAKMSKSKGNTVDPDALVEKYGADTARLFILFAAPPQKELEWNDSAVDGAFRFIKKLYDRSSKVTGKVLPEVDQSSLSKESKLARVKVYEALQKSADVYEHTFAFNTLIAACMEALNALDKQSNGDVWTEGMYIMLNLLEPIIPHVATELSEKLFGRENFKGKIEVKDEVFVQESILYVVMIGGKKRTEIEVTPDASQEEILAAAKEAGSKWLQNMQIVKEIVVPGKLVNLAVKPV</sequence>
<feature type="domain" description="Aminoacyl-tRNA synthetase class Ia" evidence="9">
    <location>
        <begin position="418"/>
        <end position="619"/>
    </location>
</feature>
<dbReference type="Gene3D" id="3.40.50.620">
    <property type="entry name" value="HUPs"/>
    <property type="match status" value="2"/>
</dbReference>
<feature type="domain" description="Aminoacyl-tRNA synthetase class Ia" evidence="9">
    <location>
        <begin position="11"/>
        <end position="170"/>
    </location>
</feature>
<dbReference type="SUPFAM" id="SSF50677">
    <property type="entry name" value="ValRS/IleRS/LeuRS editing domain"/>
    <property type="match status" value="1"/>
</dbReference>
<keyword evidence="3 11" id="KW-0436">Ligase</keyword>
<dbReference type="InterPro" id="IPR025709">
    <property type="entry name" value="Leu_tRNA-synth_edit"/>
</dbReference>
<dbReference type="InterPro" id="IPR002300">
    <property type="entry name" value="aa-tRNA-synth_Ia"/>
</dbReference>
<evidence type="ECO:0000313" key="11">
    <source>
        <dbReference type="EMBL" id="SFV90798.1"/>
    </source>
</evidence>
<dbReference type="Gene3D" id="3.10.20.590">
    <property type="match status" value="1"/>
</dbReference>
<dbReference type="InterPro" id="IPR002302">
    <property type="entry name" value="Leu-tRNA-ligase"/>
</dbReference>
<gene>
    <name evidence="11" type="ORF">MNB_SV-4-42</name>
</gene>